<feature type="transmembrane region" description="Helical" evidence="7">
    <location>
        <begin position="230"/>
        <end position="252"/>
    </location>
</feature>
<evidence type="ECO:0000256" key="2">
    <source>
        <dbReference type="ARBA" id="ARBA00008066"/>
    </source>
</evidence>
<comment type="subcellular location">
    <subcellularLocation>
        <location evidence="1">Membrane</location>
        <topology evidence="1">Multi-pass membrane protein</topology>
    </subcellularLocation>
</comment>
<keyword evidence="3 7" id="KW-0812">Transmembrane</keyword>
<name>A0A9P9XUQ6_9HYPO</name>
<evidence type="ECO:0000313" key="10">
    <source>
        <dbReference type="Proteomes" id="UP001055219"/>
    </source>
</evidence>
<dbReference type="GO" id="GO:0015179">
    <property type="term" value="F:L-amino acid transmembrane transporter activity"/>
    <property type="evidence" value="ECO:0007669"/>
    <property type="project" value="TreeGrafter"/>
</dbReference>
<feature type="transmembrane region" description="Helical" evidence="7">
    <location>
        <begin position="417"/>
        <end position="438"/>
    </location>
</feature>
<feature type="transmembrane region" description="Helical" evidence="7">
    <location>
        <begin position="149"/>
        <end position="169"/>
    </location>
</feature>
<dbReference type="PIRSF" id="PIRSF006060">
    <property type="entry name" value="AA_transporter"/>
    <property type="match status" value="1"/>
</dbReference>
<evidence type="ECO:0000256" key="5">
    <source>
        <dbReference type="ARBA" id="ARBA00023136"/>
    </source>
</evidence>
<evidence type="ECO:0000256" key="3">
    <source>
        <dbReference type="ARBA" id="ARBA00022692"/>
    </source>
</evidence>
<dbReference type="PANTHER" id="PTHR22950">
    <property type="entry name" value="AMINO ACID TRANSPORTER"/>
    <property type="match status" value="1"/>
</dbReference>
<dbReference type="Gene3D" id="1.20.1740.10">
    <property type="entry name" value="Amino acid/polyamine transporter I"/>
    <property type="match status" value="1"/>
</dbReference>
<feature type="transmembrane region" description="Helical" evidence="7">
    <location>
        <begin position="264"/>
        <end position="285"/>
    </location>
</feature>
<comment type="caution">
    <text evidence="9">The sequence shown here is derived from an EMBL/GenBank/DDBJ whole genome shotgun (WGS) entry which is preliminary data.</text>
</comment>
<proteinExistence type="inferred from homology"/>
<feature type="domain" description="Amino acid transporter transmembrane" evidence="8">
    <location>
        <begin position="41"/>
        <end position="438"/>
    </location>
</feature>
<dbReference type="InterPro" id="IPR013057">
    <property type="entry name" value="AA_transpt_TM"/>
</dbReference>
<accession>A0A9P9XUQ6</accession>
<feature type="transmembrane region" description="Helical" evidence="7">
    <location>
        <begin position="378"/>
        <end position="397"/>
    </location>
</feature>
<keyword evidence="5 7" id="KW-0472">Membrane</keyword>
<dbReference type="OrthoDB" id="40134at2759"/>
<dbReference type="PANTHER" id="PTHR22950:SF683">
    <property type="entry name" value="AMINO ACID TRANSPORTER (EUROFUNG)"/>
    <property type="match status" value="1"/>
</dbReference>
<feature type="transmembrane region" description="Helical" evidence="7">
    <location>
        <begin position="69"/>
        <end position="89"/>
    </location>
</feature>
<evidence type="ECO:0000256" key="6">
    <source>
        <dbReference type="SAM" id="MobiDB-lite"/>
    </source>
</evidence>
<dbReference type="Proteomes" id="UP001055219">
    <property type="component" value="Unassembled WGS sequence"/>
</dbReference>
<dbReference type="RefSeq" id="XP_051358635.1">
    <property type="nucleotide sequence ID" value="XM_051510471.1"/>
</dbReference>
<keyword evidence="4 7" id="KW-1133">Transmembrane helix</keyword>
<sequence>MNKSTKEVDGLDMPRSKADDAEVQQSHVFGDRTDDGPDYRNVGWLGTVALMMKTQIGLGILTIPASFHALGLIPGIILLCFIAVLTGWASHVIGTFKHRHFETYGIDDAARLLFGRAGFEVFGFIFVIYWIFIAGSAMLGISIGLNAVSAHGACTAVFVAVAAAASFGLGSIRTLGRISWLAWIGLASILTAVFTVTIAVGVQDKPTDAPDDQPWKSDFQLFGSPRFVDAATALSGFVFAYAGVPAYFSLFAEMRDPRHYTRSVITSQCAITGTYIVVGTVVYYFCGSYVATPALGSAGGLLKKVSYGLALPGLLVSATLFVHIPAKYLLVRVLRDSKHLTANTMTHWLCWMGCTLGITIVAYIVASAIPIFGSLTSLIGSLFGCLMSFMFMGFMWFYDHWSVGKAQPTKKWRLRAFWAAAVILMGAFLMVGGTYGSIVSIMDSYSASGGASAWSCADNSNSS</sequence>
<evidence type="ECO:0000259" key="8">
    <source>
        <dbReference type="Pfam" id="PF01490"/>
    </source>
</evidence>
<evidence type="ECO:0000256" key="4">
    <source>
        <dbReference type="ARBA" id="ARBA00022989"/>
    </source>
</evidence>
<feature type="transmembrane region" description="Helical" evidence="7">
    <location>
        <begin position="181"/>
        <end position="202"/>
    </location>
</feature>
<gene>
    <name evidence="9" type="ORF">J7T54_001543</name>
</gene>
<evidence type="ECO:0000313" key="9">
    <source>
        <dbReference type="EMBL" id="KAI6777779.1"/>
    </source>
</evidence>
<reference evidence="9" key="1">
    <citation type="journal article" date="2021" name="J Fungi (Basel)">
        <title>Genomic and Metabolomic Analyses of the Marine Fungus Emericellopsis cladophorae: Insights into Saltwater Adaptability Mechanisms and Its Biosynthetic Potential.</title>
        <authorList>
            <person name="Goncalves M.F.M."/>
            <person name="Hilario S."/>
            <person name="Van de Peer Y."/>
            <person name="Esteves A.C."/>
            <person name="Alves A."/>
        </authorList>
    </citation>
    <scope>NUCLEOTIDE SEQUENCE</scope>
    <source>
        <strain evidence="9">MUM 19.33</strain>
    </source>
</reference>
<dbReference type="GO" id="GO:0016020">
    <property type="term" value="C:membrane"/>
    <property type="evidence" value="ECO:0007669"/>
    <property type="project" value="UniProtKB-SubCell"/>
</dbReference>
<comment type="similarity">
    <text evidence="2">Belongs to the amino acid/polyamine transporter 2 family.</text>
</comment>
<feature type="transmembrane region" description="Helical" evidence="7">
    <location>
        <begin position="121"/>
        <end position="143"/>
    </location>
</feature>
<keyword evidence="10" id="KW-1185">Reference proteome</keyword>
<feature type="transmembrane region" description="Helical" evidence="7">
    <location>
        <begin position="305"/>
        <end position="326"/>
    </location>
</feature>
<dbReference type="EMBL" id="JAGIXG020000106">
    <property type="protein sequence ID" value="KAI6777779.1"/>
    <property type="molecule type" value="Genomic_DNA"/>
</dbReference>
<dbReference type="Pfam" id="PF01490">
    <property type="entry name" value="Aa_trans"/>
    <property type="match status" value="1"/>
</dbReference>
<feature type="transmembrane region" description="Helical" evidence="7">
    <location>
        <begin position="347"/>
        <end position="372"/>
    </location>
</feature>
<feature type="transmembrane region" description="Helical" evidence="7">
    <location>
        <begin position="42"/>
        <end position="63"/>
    </location>
</feature>
<dbReference type="AlphaFoldDB" id="A0A9P9XUQ6"/>
<feature type="region of interest" description="Disordered" evidence="6">
    <location>
        <begin position="1"/>
        <end position="20"/>
    </location>
</feature>
<dbReference type="GeneID" id="75828060"/>
<evidence type="ECO:0000256" key="1">
    <source>
        <dbReference type="ARBA" id="ARBA00004141"/>
    </source>
</evidence>
<protein>
    <recommendedName>
        <fullName evidence="8">Amino acid transporter transmembrane domain-containing protein</fullName>
    </recommendedName>
</protein>
<evidence type="ECO:0000256" key="7">
    <source>
        <dbReference type="SAM" id="Phobius"/>
    </source>
</evidence>
<organism evidence="9 10">
    <name type="scientific">Emericellopsis cladophorae</name>
    <dbReference type="NCBI Taxonomy" id="2686198"/>
    <lineage>
        <taxon>Eukaryota</taxon>
        <taxon>Fungi</taxon>
        <taxon>Dikarya</taxon>
        <taxon>Ascomycota</taxon>
        <taxon>Pezizomycotina</taxon>
        <taxon>Sordariomycetes</taxon>
        <taxon>Hypocreomycetidae</taxon>
        <taxon>Hypocreales</taxon>
        <taxon>Bionectriaceae</taxon>
        <taxon>Emericellopsis</taxon>
    </lineage>
</organism>
<reference evidence="9" key="2">
    <citation type="submission" date="2022-07" db="EMBL/GenBank/DDBJ databases">
        <authorList>
            <person name="Goncalves M.F.M."/>
            <person name="Hilario S."/>
            <person name="Van De Peer Y."/>
            <person name="Esteves A.C."/>
            <person name="Alves A."/>
        </authorList>
    </citation>
    <scope>NUCLEOTIDE SEQUENCE</scope>
    <source>
        <strain evidence="9">MUM 19.33</strain>
    </source>
</reference>